<proteinExistence type="predicted"/>
<comment type="caution">
    <text evidence="1">The sequence shown here is derived from an EMBL/GenBank/DDBJ whole genome shotgun (WGS) entry which is preliminary data.</text>
</comment>
<sequence>MPLLRIESDGQWIGRIGFSELLDVPVDMDVRQEERVWFTNGGGRPKDFVAHLIAKGAKKVWVPVHVINYV</sequence>
<evidence type="ECO:0000313" key="1">
    <source>
        <dbReference type="EMBL" id="OGZ12875.1"/>
    </source>
</evidence>
<organism evidence="1 2">
    <name type="scientific">Candidatus Lloydbacteria bacterium RIFCSPLOWO2_01_FULL_50_20</name>
    <dbReference type="NCBI Taxonomy" id="1798665"/>
    <lineage>
        <taxon>Bacteria</taxon>
        <taxon>Candidatus Lloydiibacteriota</taxon>
    </lineage>
</organism>
<reference evidence="1 2" key="1">
    <citation type="journal article" date="2016" name="Nat. Commun.">
        <title>Thousands of microbial genomes shed light on interconnected biogeochemical processes in an aquifer system.</title>
        <authorList>
            <person name="Anantharaman K."/>
            <person name="Brown C.T."/>
            <person name="Hug L.A."/>
            <person name="Sharon I."/>
            <person name="Castelle C.J."/>
            <person name="Probst A.J."/>
            <person name="Thomas B.C."/>
            <person name="Singh A."/>
            <person name="Wilkins M.J."/>
            <person name="Karaoz U."/>
            <person name="Brodie E.L."/>
            <person name="Williams K.H."/>
            <person name="Hubbard S.S."/>
            <person name="Banfield J.F."/>
        </authorList>
    </citation>
    <scope>NUCLEOTIDE SEQUENCE [LARGE SCALE GENOMIC DNA]</scope>
</reference>
<dbReference type="EMBL" id="MHLP01000016">
    <property type="protein sequence ID" value="OGZ12875.1"/>
    <property type="molecule type" value="Genomic_DNA"/>
</dbReference>
<accession>A0A1G2DGV4</accession>
<dbReference type="AlphaFoldDB" id="A0A1G2DGV4"/>
<gene>
    <name evidence="1" type="ORF">A2942_01645</name>
</gene>
<name>A0A1G2DGV4_9BACT</name>
<dbReference type="Proteomes" id="UP000178534">
    <property type="component" value="Unassembled WGS sequence"/>
</dbReference>
<protein>
    <submittedName>
        <fullName evidence="1">Uncharacterized protein</fullName>
    </submittedName>
</protein>
<evidence type="ECO:0000313" key="2">
    <source>
        <dbReference type="Proteomes" id="UP000178534"/>
    </source>
</evidence>